<evidence type="ECO:0000313" key="2">
    <source>
        <dbReference type="Proteomes" id="UP000590442"/>
    </source>
</evidence>
<protein>
    <submittedName>
        <fullName evidence="1">Bacillithiol system protein YtxJ</fullName>
    </submittedName>
</protein>
<dbReference type="SUPFAM" id="SSF52833">
    <property type="entry name" value="Thioredoxin-like"/>
    <property type="match status" value="1"/>
</dbReference>
<reference evidence="1 2" key="1">
    <citation type="submission" date="2020-03" db="EMBL/GenBank/DDBJ databases">
        <title>Genomic Encyclopedia of Type Strains, Phase IV (KMG-IV): sequencing the most valuable type-strain genomes for metagenomic binning, comparative biology and taxonomic classification.</title>
        <authorList>
            <person name="Goeker M."/>
        </authorList>
    </citation>
    <scope>NUCLEOTIDE SEQUENCE [LARGE SCALE GENOMIC DNA]</scope>
    <source>
        <strain evidence="1 2">DSM 29762</strain>
    </source>
</reference>
<dbReference type="NCBIfam" id="TIGR04019">
    <property type="entry name" value="B_thiol_YtxJ"/>
    <property type="match status" value="1"/>
</dbReference>
<dbReference type="Gene3D" id="3.40.30.10">
    <property type="entry name" value="Glutaredoxin"/>
    <property type="match status" value="1"/>
</dbReference>
<proteinExistence type="predicted"/>
<name>A0A846QRH1_9FLAO</name>
<accession>A0A846QRH1</accession>
<dbReference type="EMBL" id="JAATJJ010000001">
    <property type="protein sequence ID" value="NJB69580.1"/>
    <property type="molecule type" value="Genomic_DNA"/>
</dbReference>
<dbReference type="RefSeq" id="WP_167959366.1">
    <property type="nucleotide sequence ID" value="NZ_JAATJJ010000001.1"/>
</dbReference>
<dbReference type="Pfam" id="PF11009">
    <property type="entry name" value="BrxC"/>
    <property type="match status" value="1"/>
</dbReference>
<evidence type="ECO:0000313" key="1">
    <source>
        <dbReference type="EMBL" id="NJB69580.1"/>
    </source>
</evidence>
<organism evidence="1 2">
    <name type="scientific">Saonia flava</name>
    <dbReference type="NCBI Taxonomy" id="523696"/>
    <lineage>
        <taxon>Bacteria</taxon>
        <taxon>Pseudomonadati</taxon>
        <taxon>Bacteroidota</taxon>
        <taxon>Flavobacteriia</taxon>
        <taxon>Flavobacteriales</taxon>
        <taxon>Flavobacteriaceae</taxon>
        <taxon>Saonia</taxon>
    </lineage>
</organism>
<gene>
    <name evidence="1" type="ORF">GGR42_000042</name>
</gene>
<keyword evidence="2" id="KW-1185">Reference proteome</keyword>
<dbReference type="InterPro" id="IPR022551">
    <property type="entry name" value="BrxC"/>
</dbReference>
<sequence>MGLINSLFGKKNPDVQKEKKEIKWIPLVSINQLEEIADKSNTKLQIIFKHSTTCGISRMVFKLFTNSFEVPDNNVDAYYLDLHQYQEVSNETGYKFQVIHQSPQLLVIKNGVVVAHASHGAIEEIKVKDYI</sequence>
<comment type="caution">
    <text evidence="1">The sequence shown here is derived from an EMBL/GenBank/DDBJ whole genome shotgun (WGS) entry which is preliminary data.</text>
</comment>
<dbReference type="Proteomes" id="UP000590442">
    <property type="component" value="Unassembled WGS sequence"/>
</dbReference>
<dbReference type="InterPro" id="IPR036249">
    <property type="entry name" value="Thioredoxin-like_sf"/>
</dbReference>
<dbReference type="AlphaFoldDB" id="A0A846QRH1"/>